<evidence type="ECO:0000313" key="3">
    <source>
        <dbReference type="Proteomes" id="UP000628984"/>
    </source>
</evidence>
<reference evidence="2" key="2">
    <citation type="submission" date="2020-09" db="EMBL/GenBank/DDBJ databases">
        <authorList>
            <person name="Sun Q."/>
            <person name="Kim S."/>
        </authorList>
    </citation>
    <scope>NUCLEOTIDE SEQUENCE</scope>
    <source>
        <strain evidence="2">KCTC 23714</strain>
    </source>
</reference>
<dbReference type="EMBL" id="BMYQ01000002">
    <property type="protein sequence ID" value="GGW24772.1"/>
    <property type="molecule type" value="Genomic_DNA"/>
</dbReference>
<comment type="caution">
    <text evidence="2">The sequence shown here is derived from an EMBL/GenBank/DDBJ whole genome shotgun (WGS) entry which is preliminary data.</text>
</comment>
<evidence type="ECO:0000256" key="1">
    <source>
        <dbReference type="SAM" id="Coils"/>
    </source>
</evidence>
<dbReference type="RefSeq" id="WP_189632759.1">
    <property type="nucleotide sequence ID" value="NZ_BMYQ01000002.1"/>
</dbReference>
<keyword evidence="1" id="KW-0175">Coiled coil</keyword>
<organism evidence="2 3">
    <name type="scientific">Gemmobacter lanyuensis</name>
    <dbReference type="NCBI Taxonomy" id="1054497"/>
    <lineage>
        <taxon>Bacteria</taxon>
        <taxon>Pseudomonadati</taxon>
        <taxon>Pseudomonadota</taxon>
        <taxon>Alphaproteobacteria</taxon>
        <taxon>Rhodobacterales</taxon>
        <taxon>Paracoccaceae</taxon>
        <taxon>Gemmobacter</taxon>
    </lineage>
</organism>
<keyword evidence="3" id="KW-1185">Reference proteome</keyword>
<feature type="coiled-coil region" evidence="1">
    <location>
        <begin position="4"/>
        <end position="38"/>
    </location>
</feature>
<dbReference type="AlphaFoldDB" id="A0A918IRI2"/>
<protein>
    <submittedName>
        <fullName evidence="2">SlyX protein</fullName>
    </submittedName>
</protein>
<evidence type="ECO:0000313" key="2">
    <source>
        <dbReference type="EMBL" id="GGW24772.1"/>
    </source>
</evidence>
<name>A0A918IRI2_9RHOB</name>
<sequence>MERITAMEELLAHLTRTVEDLSDVMASQALEIDQLKRRVLLLLEREAEREAMERDGAGAIPLADQKPPHW</sequence>
<dbReference type="Proteomes" id="UP000628984">
    <property type="component" value="Unassembled WGS sequence"/>
</dbReference>
<proteinExistence type="predicted"/>
<accession>A0A918IRI2</accession>
<dbReference type="InterPro" id="IPR007236">
    <property type="entry name" value="SlyX"/>
</dbReference>
<gene>
    <name evidence="2" type="ORF">GCM10011452_10160</name>
</gene>
<reference evidence="2" key="1">
    <citation type="journal article" date="2014" name="Int. J. Syst. Evol. Microbiol.">
        <title>Complete genome sequence of Corynebacterium casei LMG S-19264T (=DSM 44701T), isolated from a smear-ripened cheese.</title>
        <authorList>
            <consortium name="US DOE Joint Genome Institute (JGI-PGF)"/>
            <person name="Walter F."/>
            <person name="Albersmeier A."/>
            <person name="Kalinowski J."/>
            <person name="Ruckert C."/>
        </authorList>
    </citation>
    <scope>NUCLEOTIDE SEQUENCE</scope>
    <source>
        <strain evidence="2">KCTC 23714</strain>
    </source>
</reference>
<dbReference type="Pfam" id="PF04102">
    <property type="entry name" value="SlyX"/>
    <property type="match status" value="1"/>
</dbReference>